<comment type="caution">
    <text evidence="1">The sequence shown here is derived from an EMBL/GenBank/DDBJ whole genome shotgun (WGS) entry which is preliminary data.</text>
</comment>
<dbReference type="Proteomes" id="UP000485562">
    <property type="component" value="Unassembled WGS sequence"/>
</dbReference>
<name>A0A1V6CEE9_UNCT6</name>
<sequence>MSHLKLFNYEISKLILGSNPFSGFSHKTPDVDEEMMDFYTCEEIKKTWDIAQDKGINGFCVRGDIHMLRLLREYYNEGRMKNFLWFAQTVPELASFEASLHLINSNKVKPACIYHHGGQLDNLLMEGKKQLVKDHLKMIRDTGYISGMASHQPKFIEMAEDENWDIDLYLTCFYNLTGRGKKGLTSINGSKGEIFDPEDPPMMCKVIKQVKKPCIAYKIFGAGRSCKDEDNIYSAMKFAVENIKPGDLIMLGVFQKYGNQIQQNVEILSRILSEKEL</sequence>
<protein>
    <submittedName>
        <fullName evidence="1">Uncharacterized protein</fullName>
    </submittedName>
</protein>
<evidence type="ECO:0000313" key="1">
    <source>
        <dbReference type="EMBL" id="OQB75270.1"/>
    </source>
</evidence>
<reference evidence="1" key="1">
    <citation type="submission" date="2017-02" db="EMBL/GenBank/DDBJ databases">
        <title>Delving into the versatile metabolic prowess of the omnipresent phylum Bacteroidetes.</title>
        <authorList>
            <person name="Nobu M.K."/>
            <person name="Mei R."/>
            <person name="Narihiro T."/>
            <person name="Kuroda K."/>
            <person name="Liu W.-T."/>
        </authorList>
    </citation>
    <scope>NUCLEOTIDE SEQUENCE</scope>
    <source>
        <strain evidence="1">ADurb.Bin131</strain>
    </source>
</reference>
<organism evidence="1">
    <name type="scientific">candidate division TA06 bacterium ADurb.Bin131</name>
    <dbReference type="NCBI Taxonomy" id="1852827"/>
    <lineage>
        <taxon>Bacteria</taxon>
        <taxon>Bacteria division TA06</taxon>
    </lineage>
</organism>
<accession>A0A1V6CEE9</accession>
<dbReference type="AlphaFoldDB" id="A0A1V6CEE9"/>
<dbReference type="EMBL" id="MWDQ01000018">
    <property type="protein sequence ID" value="OQB75270.1"/>
    <property type="molecule type" value="Genomic_DNA"/>
</dbReference>
<gene>
    <name evidence="1" type="ORF">BWX89_00066</name>
</gene>
<proteinExistence type="predicted"/>